<comment type="caution">
    <text evidence="15">The sequence shown here is derived from an EMBL/GenBank/DDBJ whole genome shotgun (WGS) entry which is preliminary data.</text>
</comment>
<proteinExistence type="inferred from homology"/>
<evidence type="ECO:0000256" key="8">
    <source>
        <dbReference type="ARBA" id="ARBA00022857"/>
    </source>
</evidence>
<gene>
    <name evidence="15" type="ORF">PECAL_6P12240</name>
</gene>
<evidence type="ECO:0000256" key="4">
    <source>
        <dbReference type="ARBA" id="ARBA00022692"/>
    </source>
</evidence>
<keyword evidence="7" id="KW-0492">Microsome</keyword>
<dbReference type="Pfam" id="PF02544">
    <property type="entry name" value="Steroid_dh"/>
    <property type="match status" value="1"/>
</dbReference>
<evidence type="ECO:0000256" key="11">
    <source>
        <dbReference type="ARBA" id="ARBA00023098"/>
    </source>
</evidence>
<name>A0A8J2ST13_9STRA</name>
<evidence type="ECO:0000256" key="7">
    <source>
        <dbReference type="ARBA" id="ARBA00022848"/>
    </source>
</evidence>
<dbReference type="InterPro" id="IPR001104">
    <property type="entry name" value="3-oxo-5_a-steroid_4-DH_C"/>
</dbReference>
<keyword evidence="8" id="KW-0521">NADP</keyword>
<dbReference type="AlphaFoldDB" id="A0A8J2ST13"/>
<dbReference type="InterPro" id="IPR039357">
    <property type="entry name" value="SRD5A/TECR"/>
</dbReference>
<keyword evidence="10" id="KW-0560">Oxidoreductase</keyword>
<feature type="domain" description="3-oxo-5-alpha-steroid 4-dehydrogenase C-terminal" evidence="14">
    <location>
        <begin position="142"/>
        <end position="290"/>
    </location>
</feature>
<keyword evidence="11" id="KW-0443">Lipid metabolism</keyword>
<evidence type="ECO:0000313" key="16">
    <source>
        <dbReference type="Proteomes" id="UP000789595"/>
    </source>
</evidence>
<keyword evidence="9 13" id="KW-1133">Transmembrane helix</keyword>
<dbReference type="PANTHER" id="PTHR10556">
    <property type="entry name" value="3-OXO-5-ALPHA-STEROID 4-DEHYDROGENASE"/>
    <property type="match status" value="1"/>
</dbReference>
<evidence type="ECO:0000256" key="5">
    <source>
        <dbReference type="ARBA" id="ARBA00022782"/>
    </source>
</evidence>
<comment type="similarity">
    <text evidence="3">Belongs to the steroid 5-alpha reductase family.</text>
</comment>
<keyword evidence="6" id="KW-0256">Endoplasmic reticulum</keyword>
<feature type="transmembrane region" description="Helical" evidence="13">
    <location>
        <begin position="178"/>
        <end position="196"/>
    </location>
</feature>
<evidence type="ECO:0000256" key="6">
    <source>
        <dbReference type="ARBA" id="ARBA00022824"/>
    </source>
</evidence>
<feature type="transmembrane region" description="Helical" evidence="13">
    <location>
        <begin position="41"/>
        <end position="62"/>
    </location>
</feature>
<dbReference type="EMBL" id="CAKKNE010000006">
    <property type="protein sequence ID" value="CAH0379595.1"/>
    <property type="molecule type" value="Genomic_DNA"/>
</dbReference>
<dbReference type="GO" id="GO:0005789">
    <property type="term" value="C:endoplasmic reticulum membrane"/>
    <property type="evidence" value="ECO:0007669"/>
    <property type="project" value="UniProtKB-SubCell"/>
</dbReference>
<protein>
    <recommendedName>
        <fullName evidence="14">3-oxo-5-alpha-steroid 4-dehydrogenase C-terminal domain-containing protein</fullName>
    </recommendedName>
</protein>
<evidence type="ECO:0000313" key="15">
    <source>
        <dbReference type="EMBL" id="CAH0379595.1"/>
    </source>
</evidence>
<evidence type="ECO:0000256" key="9">
    <source>
        <dbReference type="ARBA" id="ARBA00022989"/>
    </source>
</evidence>
<evidence type="ECO:0000256" key="2">
    <source>
        <dbReference type="ARBA" id="ARBA00004524"/>
    </source>
</evidence>
<dbReference type="Gene3D" id="1.20.120.1630">
    <property type="match status" value="1"/>
</dbReference>
<keyword evidence="12 13" id="KW-0472">Membrane</keyword>
<sequence>MRPGSVFGLTTLGLVSRTSMDDRLGDGPPLWEGEQQFHAFLGYALLTAMAAACAALSLGAVAPYGRYADAKALGISDWGPKVPAQLAWCLQELPSLVVPLVCLVRPGWGPASATNGVLLLCFLAHYANRALVYPLRIRGGAPTPLYVMASAFTFTLVNGYLQAGALGGPWASAVPGDAAFGGGVLLFLAGALGNAYHDALLRALREPGETGYKVPTGGLFDYVSGANYLCEIIVEWAGFAIACRTPAAHIFAWCVIFNLAPRAVSHHAWYREKFGDAYPAQRRALVPFLF</sequence>
<keyword evidence="4 13" id="KW-0812">Transmembrane</keyword>
<dbReference type="GO" id="GO:0003865">
    <property type="term" value="F:3-oxo-5-alpha-steroid 4-dehydrogenase activity"/>
    <property type="evidence" value="ECO:0007669"/>
    <property type="project" value="TreeGrafter"/>
</dbReference>
<dbReference type="GO" id="GO:0006694">
    <property type="term" value="P:steroid biosynthetic process"/>
    <property type="evidence" value="ECO:0007669"/>
    <property type="project" value="TreeGrafter"/>
</dbReference>
<organism evidence="15 16">
    <name type="scientific">Pelagomonas calceolata</name>
    <dbReference type="NCBI Taxonomy" id="35677"/>
    <lineage>
        <taxon>Eukaryota</taxon>
        <taxon>Sar</taxon>
        <taxon>Stramenopiles</taxon>
        <taxon>Ochrophyta</taxon>
        <taxon>Pelagophyceae</taxon>
        <taxon>Pelagomonadales</taxon>
        <taxon>Pelagomonadaceae</taxon>
        <taxon>Pelagomonas</taxon>
    </lineage>
</organism>
<evidence type="ECO:0000259" key="14">
    <source>
        <dbReference type="Pfam" id="PF02544"/>
    </source>
</evidence>
<evidence type="ECO:0000256" key="13">
    <source>
        <dbReference type="SAM" id="Phobius"/>
    </source>
</evidence>
<dbReference type="PROSITE" id="PS50244">
    <property type="entry name" value="S5A_REDUCTASE"/>
    <property type="match status" value="1"/>
</dbReference>
<reference evidence="15" key="1">
    <citation type="submission" date="2021-11" db="EMBL/GenBank/DDBJ databases">
        <authorList>
            <consortium name="Genoscope - CEA"/>
            <person name="William W."/>
        </authorList>
    </citation>
    <scope>NUCLEOTIDE SEQUENCE</scope>
</reference>
<dbReference type="Proteomes" id="UP000789595">
    <property type="component" value="Unassembled WGS sequence"/>
</dbReference>
<keyword evidence="16" id="KW-1185">Reference proteome</keyword>
<comment type="subcellular location">
    <subcellularLocation>
        <location evidence="1">Endoplasmic reticulum membrane</location>
        <topology evidence="1">Multi-pass membrane protein</topology>
    </subcellularLocation>
    <subcellularLocation>
        <location evidence="2">Microsome membrane</location>
    </subcellularLocation>
</comment>
<evidence type="ECO:0000256" key="10">
    <source>
        <dbReference type="ARBA" id="ARBA00023002"/>
    </source>
</evidence>
<dbReference type="PANTHER" id="PTHR10556:SF57">
    <property type="entry name" value="3-OXO-5-ALPHA-STEROID 4-DEHYDROGENASE 1"/>
    <property type="match status" value="1"/>
</dbReference>
<evidence type="ECO:0000256" key="1">
    <source>
        <dbReference type="ARBA" id="ARBA00004477"/>
    </source>
</evidence>
<accession>A0A8J2ST13</accession>
<feature type="transmembrane region" description="Helical" evidence="13">
    <location>
        <begin position="145"/>
        <end position="166"/>
    </location>
</feature>
<keyword evidence="5" id="KW-0221">Differentiation</keyword>
<dbReference type="OrthoDB" id="5788137at2759"/>
<dbReference type="GO" id="GO:0030154">
    <property type="term" value="P:cell differentiation"/>
    <property type="evidence" value="ECO:0007669"/>
    <property type="project" value="UniProtKB-KW"/>
</dbReference>
<evidence type="ECO:0000256" key="12">
    <source>
        <dbReference type="ARBA" id="ARBA00023136"/>
    </source>
</evidence>
<evidence type="ECO:0000256" key="3">
    <source>
        <dbReference type="ARBA" id="ARBA00007742"/>
    </source>
</evidence>